<feature type="domain" description="Polyphosphate kinase N-terminal" evidence="10">
    <location>
        <begin position="35"/>
        <end position="138"/>
    </location>
</feature>
<evidence type="ECO:0000259" key="12">
    <source>
        <dbReference type="Pfam" id="PF17941"/>
    </source>
</evidence>
<accession>A0ABS0LQH4</accession>
<dbReference type="NCBIfam" id="TIGR03705">
    <property type="entry name" value="poly_P_kin"/>
    <property type="match status" value="1"/>
</dbReference>
<dbReference type="CDD" id="cd09165">
    <property type="entry name" value="PLDc_PaPPK1_C1_like"/>
    <property type="match status" value="1"/>
</dbReference>
<gene>
    <name evidence="6" type="primary">ppk</name>
    <name evidence="13" type="ORF">HZY91_05825</name>
</gene>
<dbReference type="InterPro" id="IPR025200">
    <property type="entry name" value="PPK_C_dom2"/>
</dbReference>
<dbReference type="InterPro" id="IPR036832">
    <property type="entry name" value="PPK_N_dom_sf"/>
</dbReference>
<dbReference type="NCBIfam" id="NF003917">
    <property type="entry name" value="PRK05443.1-1"/>
    <property type="match status" value="1"/>
</dbReference>
<comment type="cofactor">
    <cofactor evidence="6">
        <name>Mg(2+)</name>
        <dbReference type="ChEBI" id="CHEBI:18420"/>
    </cofactor>
</comment>
<dbReference type="Gene3D" id="1.20.58.310">
    <property type="entry name" value="Polyphosphate kinase N-terminal domain"/>
    <property type="match status" value="1"/>
</dbReference>
<protein>
    <recommendedName>
        <fullName evidence="6 7">Polyphosphate kinase</fullName>
        <ecNumber evidence="6 7">2.7.4.1</ecNumber>
    </recommendedName>
    <alternativeName>
        <fullName evidence="6">ATP-polyphosphate phosphotransferase</fullName>
    </alternativeName>
    <alternativeName>
        <fullName evidence="6">Polyphosphoric acid kinase</fullName>
    </alternativeName>
</protein>
<feature type="active site" description="Phosphohistidine intermediate" evidence="6">
    <location>
        <position position="460"/>
    </location>
</feature>
<keyword evidence="4 6" id="KW-0418">Kinase</keyword>
<feature type="binding site" evidence="6">
    <location>
        <position position="73"/>
    </location>
    <ligand>
        <name>ATP</name>
        <dbReference type="ChEBI" id="CHEBI:30616"/>
    </ligand>
</feature>
<feature type="domain" description="Polyphosphate kinase middle" evidence="9">
    <location>
        <begin position="152"/>
        <end position="328"/>
    </location>
</feature>
<comment type="caution">
    <text evidence="13">The sequence shown here is derived from an EMBL/GenBank/DDBJ whole genome shotgun (WGS) entry which is preliminary data.</text>
</comment>
<evidence type="ECO:0000259" key="9">
    <source>
        <dbReference type="Pfam" id="PF02503"/>
    </source>
</evidence>
<evidence type="ECO:0000256" key="2">
    <source>
        <dbReference type="ARBA" id="ARBA00022679"/>
    </source>
</evidence>
<dbReference type="Gene3D" id="3.30.870.10">
    <property type="entry name" value="Endonuclease Chain A"/>
    <property type="match status" value="2"/>
</dbReference>
<dbReference type="SUPFAM" id="SSF143724">
    <property type="entry name" value="PHP14-like"/>
    <property type="match status" value="1"/>
</dbReference>
<comment type="catalytic activity">
    <reaction evidence="6 7">
        <text>[phosphate](n) + ATP = [phosphate](n+1) + ADP</text>
        <dbReference type="Rhea" id="RHEA:19573"/>
        <dbReference type="Rhea" id="RHEA-COMP:9859"/>
        <dbReference type="Rhea" id="RHEA-COMP:14280"/>
        <dbReference type="ChEBI" id="CHEBI:16838"/>
        <dbReference type="ChEBI" id="CHEBI:30616"/>
        <dbReference type="ChEBI" id="CHEBI:456216"/>
        <dbReference type="EC" id="2.7.4.1"/>
    </reaction>
</comment>
<evidence type="ECO:0000313" key="13">
    <source>
        <dbReference type="EMBL" id="MBG9986410.1"/>
    </source>
</evidence>
<dbReference type="Proteomes" id="UP000721415">
    <property type="component" value="Unassembled WGS sequence"/>
</dbReference>
<keyword evidence="14" id="KW-1185">Reference proteome</keyword>
<evidence type="ECO:0000256" key="5">
    <source>
        <dbReference type="ARBA" id="ARBA00022840"/>
    </source>
</evidence>
<dbReference type="CDD" id="cd09168">
    <property type="entry name" value="PLDc_PaPPK1_C2_like"/>
    <property type="match status" value="1"/>
</dbReference>
<keyword evidence="1 6" id="KW-0597">Phosphoprotein</keyword>
<feature type="domain" description="Polyphosphate kinase C-terminal" evidence="12">
    <location>
        <begin position="357"/>
        <end position="520"/>
    </location>
</feature>
<dbReference type="GO" id="GO:0008976">
    <property type="term" value="F:polyphosphate kinase activity"/>
    <property type="evidence" value="ECO:0007669"/>
    <property type="project" value="UniProtKB-EC"/>
</dbReference>
<dbReference type="PANTHER" id="PTHR30218">
    <property type="entry name" value="POLYPHOSPHATE KINASE"/>
    <property type="match status" value="1"/>
</dbReference>
<dbReference type="InterPro" id="IPR003414">
    <property type="entry name" value="PP_kinase"/>
</dbReference>
<keyword evidence="6" id="KW-0460">Magnesium</keyword>
<evidence type="ECO:0000259" key="10">
    <source>
        <dbReference type="Pfam" id="PF13089"/>
    </source>
</evidence>
<feature type="compositionally biased region" description="Polar residues" evidence="8">
    <location>
        <begin position="734"/>
        <end position="746"/>
    </location>
</feature>
<dbReference type="HAMAP" id="MF_00347">
    <property type="entry name" value="Polyphosphate_kinase"/>
    <property type="match status" value="1"/>
</dbReference>
<dbReference type="EMBL" id="JACBXQ010000003">
    <property type="protein sequence ID" value="MBG9986410.1"/>
    <property type="molecule type" value="Genomic_DNA"/>
</dbReference>
<dbReference type="InterPro" id="IPR025198">
    <property type="entry name" value="PPK_N_dom"/>
</dbReference>
<feature type="binding site" evidence="6">
    <location>
        <position position="493"/>
    </location>
    <ligand>
        <name>ATP</name>
        <dbReference type="ChEBI" id="CHEBI:30616"/>
    </ligand>
</feature>
<comment type="PTM">
    <text evidence="6 7">An intermediate of this reaction is the autophosphorylated ppk in which a phosphate is covalently linked to a histidine residue through a N-P bond.</text>
</comment>
<evidence type="ECO:0000256" key="1">
    <source>
        <dbReference type="ARBA" id="ARBA00022553"/>
    </source>
</evidence>
<dbReference type="EC" id="2.7.4.1" evidence="6 7"/>
<keyword evidence="6" id="KW-0479">Metal-binding</keyword>
<evidence type="ECO:0000256" key="4">
    <source>
        <dbReference type="ARBA" id="ARBA00022777"/>
    </source>
</evidence>
<feature type="binding site" evidence="6">
    <location>
        <position position="617"/>
    </location>
    <ligand>
        <name>ATP</name>
        <dbReference type="ChEBI" id="CHEBI:30616"/>
    </ligand>
</feature>
<evidence type="ECO:0000256" key="6">
    <source>
        <dbReference type="HAMAP-Rule" id="MF_00347"/>
    </source>
</evidence>
<feature type="region of interest" description="Disordered" evidence="8">
    <location>
        <begin position="725"/>
        <end position="746"/>
    </location>
</feature>
<dbReference type="PANTHER" id="PTHR30218:SF0">
    <property type="entry name" value="POLYPHOSPHATE KINASE"/>
    <property type="match status" value="1"/>
</dbReference>
<dbReference type="InterPro" id="IPR036830">
    <property type="entry name" value="PP_kinase_middle_dom_sf"/>
</dbReference>
<dbReference type="Pfam" id="PF13090">
    <property type="entry name" value="PP_kinase_C"/>
    <property type="match status" value="1"/>
</dbReference>
<comment type="similarity">
    <text evidence="6 7">Belongs to the polyphosphate kinase 1 (PPK1) family.</text>
</comment>
<feature type="region of interest" description="Disordered" evidence="8">
    <location>
        <begin position="1"/>
        <end position="24"/>
    </location>
</feature>
<dbReference type="Pfam" id="PF13089">
    <property type="entry name" value="PP_kinase_N"/>
    <property type="match status" value="1"/>
</dbReference>
<feature type="compositionally biased region" description="Basic residues" evidence="8">
    <location>
        <begin position="1"/>
        <end position="12"/>
    </location>
</feature>
<dbReference type="NCBIfam" id="NF003920">
    <property type="entry name" value="PRK05443.2-1"/>
    <property type="match status" value="1"/>
</dbReference>
<evidence type="ECO:0000256" key="3">
    <source>
        <dbReference type="ARBA" id="ARBA00022741"/>
    </source>
</evidence>
<feature type="binding site" evidence="6">
    <location>
        <position position="430"/>
    </location>
    <ligand>
        <name>Mg(2+)</name>
        <dbReference type="ChEBI" id="CHEBI:18420"/>
    </ligand>
</feature>
<comment type="function">
    <text evidence="6 7">Catalyzes the reversible transfer of the terminal phosphate of ATP to form a long-chain polyphosphate (polyP).</text>
</comment>
<feature type="binding site" evidence="6">
    <location>
        <position position="589"/>
    </location>
    <ligand>
        <name>ATP</name>
        <dbReference type="ChEBI" id="CHEBI:30616"/>
    </ligand>
</feature>
<dbReference type="InterPro" id="IPR041108">
    <property type="entry name" value="PP_kinase_C_1"/>
</dbReference>
<keyword evidence="5 6" id="KW-0067">ATP-binding</keyword>
<evidence type="ECO:0000256" key="8">
    <source>
        <dbReference type="SAM" id="MobiDB-lite"/>
    </source>
</evidence>
<feature type="binding site" evidence="6">
    <location>
        <position position="400"/>
    </location>
    <ligand>
        <name>Mg(2+)</name>
        <dbReference type="ChEBI" id="CHEBI:18420"/>
    </ligand>
</feature>
<proteinExistence type="inferred from homology"/>
<dbReference type="SUPFAM" id="SSF140356">
    <property type="entry name" value="PPK N-terminal domain-like"/>
    <property type="match status" value="1"/>
</dbReference>
<dbReference type="Gene3D" id="3.30.1840.10">
    <property type="entry name" value="Polyphosphate kinase middle domain"/>
    <property type="match status" value="1"/>
</dbReference>
<dbReference type="PIRSF" id="PIRSF015589">
    <property type="entry name" value="PP_kinase"/>
    <property type="match status" value="1"/>
</dbReference>
<dbReference type="Pfam" id="PF02503">
    <property type="entry name" value="PP_kinase"/>
    <property type="match status" value="1"/>
</dbReference>
<keyword evidence="3 6" id="KW-0547">Nucleotide-binding</keyword>
<dbReference type="RefSeq" id="WP_197115333.1">
    <property type="nucleotide sequence ID" value="NZ_JACBXQ010000003.1"/>
</dbReference>
<reference evidence="13 14" key="1">
    <citation type="submission" date="2020-07" db="EMBL/GenBank/DDBJ databases">
        <title>Facklamia lactis sp. nov., isolated from raw milk.</title>
        <authorList>
            <person name="Doll E.V."/>
            <person name="Huptas C."/>
            <person name="Staib L."/>
            <person name="Wenning M."/>
            <person name="Scherer S."/>
        </authorList>
    </citation>
    <scope>NUCLEOTIDE SEQUENCE [LARGE SCALE GENOMIC DNA]</scope>
    <source>
        <strain evidence="13 14">DSM 111018</strain>
    </source>
</reference>
<evidence type="ECO:0000256" key="7">
    <source>
        <dbReference type="RuleBase" id="RU003800"/>
    </source>
</evidence>
<feature type="domain" description="Polyphosphate kinase C-terminal" evidence="11">
    <location>
        <begin position="528"/>
        <end position="699"/>
    </location>
</feature>
<keyword evidence="2 6" id="KW-0808">Transferase</keyword>
<dbReference type="NCBIfam" id="NF003918">
    <property type="entry name" value="PRK05443.1-2"/>
    <property type="match status" value="1"/>
</dbReference>
<organism evidence="13 14">
    <name type="scientific">Facklamia lactis</name>
    <dbReference type="NCBI Taxonomy" id="2749967"/>
    <lineage>
        <taxon>Bacteria</taxon>
        <taxon>Bacillati</taxon>
        <taxon>Bacillota</taxon>
        <taxon>Bacilli</taxon>
        <taxon>Lactobacillales</taxon>
        <taxon>Aerococcaceae</taxon>
        <taxon>Facklamia</taxon>
    </lineage>
</organism>
<dbReference type="Pfam" id="PF17941">
    <property type="entry name" value="PP_kinase_C_1"/>
    <property type="match status" value="1"/>
</dbReference>
<dbReference type="NCBIfam" id="NF003921">
    <property type="entry name" value="PRK05443.2-2"/>
    <property type="match status" value="1"/>
</dbReference>
<evidence type="ECO:0000313" key="14">
    <source>
        <dbReference type="Proteomes" id="UP000721415"/>
    </source>
</evidence>
<evidence type="ECO:0000259" key="11">
    <source>
        <dbReference type="Pfam" id="PF13090"/>
    </source>
</evidence>
<dbReference type="SUPFAM" id="SSF56024">
    <property type="entry name" value="Phospholipase D/nuclease"/>
    <property type="match status" value="2"/>
</dbReference>
<sequence>MADNKKAKKKALSNKEKYAPTSLDSEGPFADPNYYFNRELSWLDFNLRCIEDAYDSNNPLLEQLNFLAIGSSNLDEFFMVRVAGVYDQYLAGIEISENKTYLSPDALLTQISERNHRNVEKQYKRYKELMALLPNTGYQIKSMDELSSSELAEVEYYFKTLLLPTLSPLGIDAYRPFPHLVNKVINIMVKLSKDGEEHRAIVPIPQLVDRYFVIKGQKNNIVLVEEIILHYLDRIFEGYEITYAYPFRITRNADFSIIEDGASDLLALIENYVKQRKNGMAVRIEIDTSRLGQFSQQQIHYLQETFELEERAVYLIDGPLDLTFLFDIRSEIGAKHPEYLFEPYEPYLNPKHTGEELFKTARDHDIFLHHPYDSFQPVVELIAHAAEEPRTIAIKQTLYRVSKNSPIISALKTAAENGKEVTVLVELKARFDEANNVYWARELEDAGCHVLYGVSELKTHSKISLIIRKEDNTIQPYLHLGTGNYNDKTAKIYTDMGIITTHRGLTDDATNFFNYLSGYSSLPEYHHLHVSPFAIRDSLMDYIDEEMESHAINGNGRIIAKMNSLTDKPLIEKLYQASQAGVQIDLIVRGICCLRPGIPGISENIRVRSIVGRLLEHSRIYYFYRNGDRHLFLSSADMMTRNMIKRVEIEFPILDKDIEAEIIDYLELQLSDNMKARELQSNEEYTRPVQEEDNKINSQEILIQQSIEKQQKLNEKLENLENLHKKPKLGRLSKNASNPTNRTTKKLSQNLWQKFLHWIRNI</sequence>
<dbReference type="InterPro" id="IPR024953">
    <property type="entry name" value="PP_kinase_middle"/>
</dbReference>
<name>A0ABS0LQH4_9LACT</name>